<dbReference type="EMBL" id="JABFOF010000011">
    <property type="protein sequence ID" value="KAG2372239.1"/>
    <property type="molecule type" value="Genomic_DNA"/>
</dbReference>
<keyword evidence="3" id="KW-0134">Cell wall</keyword>
<organism evidence="10 11">
    <name type="scientific">Phaseolus angularis</name>
    <name type="common">Azuki bean</name>
    <name type="synonym">Vigna angularis</name>
    <dbReference type="NCBI Taxonomy" id="3914"/>
    <lineage>
        <taxon>Eukaryota</taxon>
        <taxon>Viridiplantae</taxon>
        <taxon>Streptophyta</taxon>
        <taxon>Embryophyta</taxon>
        <taxon>Tracheophyta</taxon>
        <taxon>Spermatophyta</taxon>
        <taxon>Magnoliopsida</taxon>
        <taxon>eudicotyledons</taxon>
        <taxon>Gunneridae</taxon>
        <taxon>Pentapetalae</taxon>
        <taxon>rosids</taxon>
        <taxon>fabids</taxon>
        <taxon>Fabales</taxon>
        <taxon>Fabaceae</taxon>
        <taxon>Papilionoideae</taxon>
        <taxon>50 kb inversion clade</taxon>
        <taxon>NPAAA clade</taxon>
        <taxon>indigoferoid/millettioid clade</taxon>
        <taxon>Phaseoleae</taxon>
        <taxon>Vigna</taxon>
    </lineage>
</organism>
<evidence type="ECO:0000256" key="8">
    <source>
        <dbReference type="RuleBase" id="RU361169"/>
    </source>
</evidence>
<comment type="similarity">
    <text evidence="2 8">Belongs to the glycosyl hydrolase 28 family.</text>
</comment>
<accession>A0A8T0JGG9</accession>
<dbReference type="SUPFAM" id="SSF51126">
    <property type="entry name" value="Pectin lyase-like"/>
    <property type="match status" value="1"/>
</dbReference>
<reference evidence="10 11" key="1">
    <citation type="submission" date="2020-05" db="EMBL/GenBank/DDBJ databases">
        <title>Vigna angularis (adzuki bean) Var. LongXiaoDou No. 4 denovo assembly.</title>
        <authorList>
            <person name="Xiang H."/>
        </authorList>
    </citation>
    <scope>NUCLEOTIDE SEQUENCE [LARGE SCALE GENOMIC DNA]</scope>
    <source>
        <tissue evidence="10">Leaf</tissue>
    </source>
</reference>
<dbReference type="InterPro" id="IPR000743">
    <property type="entry name" value="Glyco_hydro_28"/>
</dbReference>
<comment type="subcellular location">
    <subcellularLocation>
        <location evidence="1">Secreted</location>
        <location evidence="1">Cell wall</location>
    </subcellularLocation>
</comment>
<feature type="signal peptide" evidence="9">
    <location>
        <begin position="1"/>
        <end position="18"/>
    </location>
</feature>
<evidence type="ECO:0000256" key="9">
    <source>
        <dbReference type="SAM" id="SignalP"/>
    </source>
</evidence>
<feature type="chain" id="PRO_5035741181" evidence="9">
    <location>
        <begin position="19"/>
        <end position="437"/>
    </location>
</feature>
<protein>
    <submittedName>
        <fullName evidence="10">Exopolygalacturonase protein</fullName>
    </submittedName>
</protein>
<evidence type="ECO:0000313" key="10">
    <source>
        <dbReference type="EMBL" id="KAG2372239.1"/>
    </source>
</evidence>
<evidence type="ECO:0000256" key="1">
    <source>
        <dbReference type="ARBA" id="ARBA00004191"/>
    </source>
</evidence>
<keyword evidence="6 8" id="KW-0326">Glycosidase</keyword>
<comment type="caution">
    <text evidence="10">The sequence shown here is derived from an EMBL/GenBank/DDBJ whole genome shotgun (WGS) entry which is preliminary data.</text>
</comment>
<keyword evidence="5 8" id="KW-0378">Hydrolase</keyword>
<keyword evidence="7" id="KW-0961">Cell wall biogenesis/degradation</keyword>
<dbReference type="PANTHER" id="PTHR31375">
    <property type="match status" value="1"/>
</dbReference>
<evidence type="ECO:0000256" key="7">
    <source>
        <dbReference type="ARBA" id="ARBA00023316"/>
    </source>
</evidence>
<gene>
    <name evidence="10" type="ORF">HKW66_Vig0208930</name>
</gene>
<dbReference type="Pfam" id="PF00295">
    <property type="entry name" value="Glyco_hydro_28"/>
    <property type="match status" value="1"/>
</dbReference>
<dbReference type="InterPro" id="IPR012334">
    <property type="entry name" value="Pectin_lyas_fold"/>
</dbReference>
<dbReference type="InterPro" id="IPR011050">
    <property type="entry name" value="Pectin_lyase_fold/virulence"/>
</dbReference>
<dbReference type="GO" id="GO:0004650">
    <property type="term" value="F:polygalacturonase activity"/>
    <property type="evidence" value="ECO:0007669"/>
    <property type="project" value="InterPro"/>
</dbReference>
<dbReference type="AlphaFoldDB" id="A0A8T0JGG9"/>
<dbReference type="Gene3D" id="2.160.20.10">
    <property type="entry name" value="Single-stranded right-handed beta-helix, Pectin lyase-like"/>
    <property type="match status" value="1"/>
</dbReference>
<dbReference type="Proteomes" id="UP000743370">
    <property type="component" value="Unassembled WGS sequence"/>
</dbReference>
<name>A0A8T0JGG9_PHAAN</name>
<keyword evidence="4" id="KW-0964">Secreted</keyword>
<dbReference type="GO" id="GO:0071555">
    <property type="term" value="P:cell wall organization"/>
    <property type="evidence" value="ECO:0007669"/>
    <property type="project" value="UniProtKB-KW"/>
</dbReference>
<evidence type="ECO:0000256" key="2">
    <source>
        <dbReference type="ARBA" id="ARBA00008834"/>
    </source>
</evidence>
<evidence type="ECO:0000256" key="5">
    <source>
        <dbReference type="ARBA" id="ARBA00022801"/>
    </source>
</evidence>
<evidence type="ECO:0000256" key="6">
    <source>
        <dbReference type="ARBA" id="ARBA00023295"/>
    </source>
</evidence>
<dbReference type="GO" id="GO:0005975">
    <property type="term" value="P:carbohydrate metabolic process"/>
    <property type="evidence" value="ECO:0007669"/>
    <property type="project" value="InterPro"/>
</dbReference>
<evidence type="ECO:0000256" key="3">
    <source>
        <dbReference type="ARBA" id="ARBA00022512"/>
    </source>
</evidence>
<proteinExistence type="inferred from homology"/>
<sequence length="437" mass="48695">MCAKYLFMLCLLAYAAEAQKVFNVKDYGAIEDGNTDNSVAFVTAWGDACKRNGETIVLVPNGTYMLKSVIFNGPCNGSITFQINGVLKAPIDPSMLADQKWINFRYVDKLTINGGGTFDGQGTATRQKCQNDSCQILFTGKSKRRREANLLVAHLLLPPVIRRSEKMGGLGEGRIGFFRRVQLSDPAHDSLVELTGLTRFDIHHSPLIKKSVCSSFRPYRVFAASSSSALNTELCISPPMAYYSSRLDFFCHLCGTTLIVPSSEYAQCPLCKTLRDIQDIRDKEISYTITAELVRIANFLGPKFPTKSCSSLADQLDSVDRLQLEIRRELGMEIIEEQKVQLSKNDHFCSSDLEVCEFSHPFSLAHFISTFLCIDGKPVELAKHLISHVGAVEAFWKMRHNVNNESQHVTWLPHPGCNAQPVLVMIPPAEQTMGREA</sequence>
<evidence type="ECO:0000313" key="11">
    <source>
        <dbReference type="Proteomes" id="UP000743370"/>
    </source>
</evidence>
<keyword evidence="9" id="KW-0732">Signal</keyword>
<evidence type="ECO:0000256" key="4">
    <source>
        <dbReference type="ARBA" id="ARBA00022525"/>
    </source>
</evidence>